<accession>A0A1I1ZMW7</accession>
<reference evidence="4 5" key="1">
    <citation type="submission" date="2016-10" db="EMBL/GenBank/DDBJ databases">
        <authorList>
            <person name="Varghese N."/>
            <person name="Submissions S."/>
        </authorList>
    </citation>
    <scope>NUCLEOTIDE SEQUENCE [LARGE SCALE GENOMIC DNA]</scope>
    <source>
        <strain evidence="5">YIM D21,KCTC 23444,ACCC 10710</strain>
    </source>
</reference>
<dbReference type="Gene3D" id="3.40.630.30">
    <property type="match status" value="1"/>
</dbReference>
<proteinExistence type="predicted"/>
<evidence type="ECO:0000313" key="4">
    <source>
        <dbReference type="EMBL" id="SFE33036.1"/>
    </source>
</evidence>
<dbReference type="PANTHER" id="PTHR43877">
    <property type="entry name" value="AMINOALKYLPHOSPHONATE N-ACETYLTRANSFERASE-RELATED-RELATED"/>
    <property type="match status" value="1"/>
</dbReference>
<dbReference type="PANTHER" id="PTHR43877:SF1">
    <property type="entry name" value="ACETYLTRANSFERASE"/>
    <property type="match status" value="1"/>
</dbReference>
<dbReference type="OrthoDB" id="7301318at2"/>
<dbReference type="InterPro" id="IPR016181">
    <property type="entry name" value="Acyl_CoA_acyltransferase"/>
</dbReference>
<dbReference type="EMBL" id="FOMS01000008">
    <property type="protein sequence ID" value="SFE33036.1"/>
    <property type="molecule type" value="Genomic_DNA"/>
</dbReference>
<dbReference type="RefSeq" id="WP_149756550.1">
    <property type="nucleotide sequence ID" value="NZ_FOMS01000008.1"/>
</dbReference>
<evidence type="ECO:0000259" key="3">
    <source>
        <dbReference type="PROSITE" id="PS51186"/>
    </source>
</evidence>
<dbReference type="Proteomes" id="UP000325289">
    <property type="component" value="Unassembled WGS sequence"/>
</dbReference>
<dbReference type="GO" id="GO:0016747">
    <property type="term" value="F:acyltransferase activity, transferring groups other than amino-acyl groups"/>
    <property type="evidence" value="ECO:0007669"/>
    <property type="project" value="InterPro"/>
</dbReference>
<dbReference type="Pfam" id="PF00583">
    <property type="entry name" value="Acetyltransf_1"/>
    <property type="match status" value="1"/>
</dbReference>
<evidence type="ECO:0000256" key="2">
    <source>
        <dbReference type="ARBA" id="ARBA00023315"/>
    </source>
</evidence>
<feature type="domain" description="N-acetyltransferase" evidence="3">
    <location>
        <begin position="102"/>
        <end position="239"/>
    </location>
</feature>
<dbReference type="AlphaFoldDB" id="A0A1I1ZMW7"/>
<evidence type="ECO:0000256" key="1">
    <source>
        <dbReference type="ARBA" id="ARBA00022679"/>
    </source>
</evidence>
<keyword evidence="1 4" id="KW-0808">Transferase</keyword>
<protein>
    <submittedName>
        <fullName evidence="4">Acetyltransferase (GNAT) family protein</fullName>
    </submittedName>
</protein>
<dbReference type="InterPro" id="IPR000182">
    <property type="entry name" value="GNAT_dom"/>
</dbReference>
<evidence type="ECO:0000313" key="5">
    <source>
        <dbReference type="Proteomes" id="UP000325289"/>
    </source>
</evidence>
<dbReference type="PROSITE" id="PS51186">
    <property type="entry name" value="GNAT"/>
    <property type="match status" value="1"/>
</dbReference>
<name>A0A1I1ZMW7_9RHOB</name>
<keyword evidence="2" id="KW-0012">Acyltransferase</keyword>
<organism evidence="4 5">
    <name type="scientific">Roseivivax sediminis</name>
    <dbReference type="NCBI Taxonomy" id="936889"/>
    <lineage>
        <taxon>Bacteria</taxon>
        <taxon>Pseudomonadati</taxon>
        <taxon>Pseudomonadota</taxon>
        <taxon>Alphaproteobacteria</taxon>
        <taxon>Rhodobacterales</taxon>
        <taxon>Roseobacteraceae</taxon>
        <taxon>Roseivivax</taxon>
    </lineage>
</organism>
<dbReference type="SUPFAM" id="SSF55729">
    <property type="entry name" value="Acyl-CoA N-acyltransferases (Nat)"/>
    <property type="match status" value="1"/>
</dbReference>
<keyword evidence="5" id="KW-1185">Reference proteome</keyword>
<sequence length="239" mass="25435">MTGLDAAAEATWPPLRRIERPGFTLREGGGGGKRVSAATAHEDWTEAQLGAAIAAMHGLDQPPLFRVAPGEEALDTALAARGFAVVDPVTLWHVPTAHFADEELRRLTAFCVWEPLAIQREIWAAGGIGTPRLAVMERAAAPKTSVFGRIKDKPAGSAFCALSEGIAFVHALHVLPEGRRNGLARWMTIAAAHWAAANGADTLAVLCTDANTAANALYARLGFTSAPGYHYRQLNREAP</sequence>
<dbReference type="InterPro" id="IPR050832">
    <property type="entry name" value="Bact_Acetyltransf"/>
</dbReference>
<gene>
    <name evidence="4" type="ORF">SAMN04515678_108204</name>
</gene>